<dbReference type="InterPro" id="IPR051781">
    <property type="entry name" value="Metallo-dep_Hydrolase"/>
</dbReference>
<evidence type="ECO:0000259" key="1">
    <source>
        <dbReference type="Pfam" id="PF01979"/>
    </source>
</evidence>
<dbReference type="SUPFAM" id="SSF51556">
    <property type="entry name" value="Metallo-dependent hydrolases"/>
    <property type="match status" value="1"/>
</dbReference>
<dbReference type="Gene3D" id="3.20.20.140">
    <property type="entry name" value="Metal-dependent hydrolases"/>
    <property type="match status" value="1"/>
</dbReference>
<sequence>MASSTVSIVPAATPNITIHTSKLFDPKQKAFLKDMTLTVSPLTGLITSVSRRSDATAVTTAHTTDLRGKTVLPGLVDAHTHLFLHAYSDTPAMIQMRDESLVERVIRATNHCRAALLAGYTTYRDLGTEGAGDADVHLRDAVNRGLIPGPRIFCATEALGSSGGYETRVESRSNEDVSLGRISDPCDGVVGVKAAVRRRLGAGADVVKFYADYRKRALRFPAPLGSTGGSRGCDIHFPPEGEERSPSLLLFDQDEMNAIVREAKVGRAPVAAHAMTAEGVIMAAKAGVTTVEHGLGMGERSTEVLQQLKDSGTIFVPTLAVMELFVKDLKSMLAEVKAAYNLGVKLACGGDTGAFAHGDNVRELELMLQADVPLEEVLVAATLHGWETCGGEWAGRKFGWLEVGCAADLIALEGDLEKEVGALRKVGFVMKDGRVWKQDGVAVGMV</sequence>
<dbReference type="OrthoDB" id="5595695at2759"/>
<keyword evidence="3" id="KW-1185">Reference proteome</keyword>
<evidence type="ECO:0000313" key="3">
    <source>
        <dbReference type="Proteomes" id="UP000192596"/>
    </source>
</evidence>
<dbReference type="STRING" id="1507870.A0A1V8THR7"/>
<dbReference type="CDD" id="cd01299">
    <property type="entry name" value="Met_dep_hydrolase_A"/>
    <property type="match status" value="1"/>
</dbReference>
<organism evidence="2 3">
    <name type="scientific">Cryoendolithus antarcticus</name>
    <dbReference type="NCBI Taxonomy" id="1507870"/>
    <lineage>
        <taxon>Eukaryota</taxon>
        <taxon>Fungi</taxon>
        <taxon>Dikarya</taxon>
        <taxon>Ascomycota</taxon>
        <taxon>Pezizomycotina</taxon>
        <taxon>Dothideomycetes</taxon>
        <taxon>Dothideomycetidae</taxon>
        <taxon>Cladosporiales</taxon>
        <taxon>Cladosporiaceae</taxon>
        <taxon>Cryoendolithus</taxon>
    </lineage>
</organism>
<reference evidence="3" key="1">
    <citation type="submission" date="2017-03" db="EMBL/GenBank/DDBJ databases">
        <title>Genomes of endolithic fungi from Antarctica.</title>
        <authorList>
            <person name="Coleine C."/>
            <person name="Masonjones S."/>
            <person name="Stajich J.E."/>
        </authorList>
    </citation>
    <scope>NUCLEOTIDE SEQUENCE [LARGE SCALE GENOMIC DNA]</scope>
    <source>
        <strain evidence="3">CCFEE 5527</strain>
    </source>
</reference>
<dbReference type="PANTHER" id="PTHR43135:SF3">
    <property type="entry name" value="ALPHA-D-RIBOSE 1-METHYLPHOSPHONATE 5-TRIPHOSPHATE DIPHOSPHATASE"/>
    <property type="match status" value="1"/>
</dbReference>
<dbReference type="EMBL" id="NAJO01000007">
    <property type="protein sequence ID" value="OQO10915.1"/>
    <property type="molecule type" value="Genomic_DNA"/>
</dbReference>
<dbReference type="InterPro" id="IPR057744">
    <property type="entry name" value="OTAase-like"/>
</dbReference>
<dbReference type="GO" id="GO:0016810">
    <property type="term" value="F:hydrolase activity, acting on carbon-nitrogen (but not peptide) bonds"/>
    <property type="evidence" value="ECO:0007669"/>
    <property type="project" value="InterPro"/>
</dbReference>
<dbReference type="InterPro" id="IPR032466">
    <property type="entry name" value="Metal_Hydrolase"/>
</dbReference>
<dbReference type="InterPro" id="IPR011059">
    <property type="entry name" value="Metal-dep_hydrolase_composite"/>
</dbReference>
<dbReference type="PANTHER" id="PTHR43135">
    <property type="entry name" value="ALPHA-D-RIBOSE 1-METHYLPHOSPHONATE 5-TRIPHOSPHATE DIPHOSPHATASE"/>
    <property type="match status" value="1"/>
</dbReference>
<evidence type="ECO:0000313" key="2">
    <source>
        <dbReference type="EMBL" id="OQO10915.1"/>
    </source>
</evidence>
<comment type="caution">
    <text evidence="2">The sequence shown here is derived from an EMBL/GenBank/DDBJ whole genome shotgun (WGS) entry which is preliminary data.</text>
</comment>
<proteinExistence type="predicted"/>
<dbReference type="Proteomes" id="UP000192596">
    <property type="component" value="Unassembled WGS sequence"/>
</dbReference>
<gene>
    <name evidence="2" type="ORF">B0A48_05170</name>
</gene>
<accession>A0A1V8THR7</accession>
<dbReference type="InParanoid" id="A0A1V8THR7"/>
<dbReference type="Gene3D" id="2.30.40.10">
    <property type="entry name" value="Urease, subunit C, domain 1"/>
    <property type="match status" value="1"/>
</dbReference>
<dbReference type="SUPFAM" id="SSF51338">
    <property type="entry name" value="Composite domain of metallo-dependent hydrolases"/>
    <property type="match status" value="1"/>
</dbReference>
<dbReference type="Pfam" id="PF01979">
    <property type="entry name" value="Amidohydro_1"/>
    <property type="match status" value="1"/>
</dbReference>
<protein>
    <recommendedName>
        <fullName evidence="1">Amidohydrolase-related domain-containing protein</fullName>
    </recommendedName>
</protein>
<name>A0A1V8THR7_9PEZI</name>
<feature type="domain" description="Amidohydrolase-related" evidence="1">
    <location>
        <begin position="70"/>
        <end position="434"/>
    </location>
</feature>
<dbReference type="InterPro" id="IPR006680">
    <property type="entry name" value="Amidohydro-rel"/>
</dbReference>
<dbReference type="AlphaFoldDB" id="A0A1V8THR7"/>